<dbReference type="EMBL" id="BAABRP010000002">
    <property type="protein sequence ID" value="GAA5512430.1"/>
    <property type="molecule type" value="Genomic_DNA"/>
</dbReference>
<sequence length="313" mass="33868">MGKGHPLWIHPSTRRVSWRAVLPLAALTLGLAPVLALSAPAPFSHVFVIVLENHSVEKVIGNPRLPTLNRLAKEGALATNNHGVTHPSLPNYVALIAGNTFGSHSDDPRQTFSGPTLADELEQAGLTWKGYFQALPHAGYTGSYGGPFGVYAKRHNPFMLFPAIADNPQRAARSVPLSQLEQDLKTGQVPTFALIVPDNCHNLHRNLNCLNPATLAANADAFVAQWVGAIRASTAWDDHAAIVITFDEAEGKDERGGGGRIPTIVLTKNGPHGLQSDRNYNHYSLLRTLTDAWHLKPLGESKNASPMNALFFK</sequence>
<accession>A0ABP9W4Y3</accession>
<reference evidence="2 3" key="1">
    <citation type="submission" date="2024-02" db="EMBL/GenBank/DDBJ databases">
        <title>Deinococcus carri NBRC 110142.</title>
        <authorList>
            <person name="Ichikawa N."/>
            <person name="Katano-Makiyama Y."/>
            <person name="Hidaka K."/>
        </authorList>
    </citation>
    <scope>NUCLEOTIDE SEQUENCE [LARGE SCALE GENOMIC DNA]</scope>
    <source>
        <strain evidence="2 3">NBRC 110142</strain>
    </source>
</reference>
<dbReference type="Pfam" id="PF04185">
    <property type="entry name" value="Phosphoesterase"/>
    <property type="match status" value="1"/>
</dbReference>
<name>A0ABP9W4Y3_9DEIO</name>
<dbReference type="PANTHER" id="PTHR31956:SF8">
    <property type="entry name" value="ACID PHOSPHATASE PHOA (AFU_ORTHOLOGUE AFUA_1G03570)"/>
    <property type="match status" value="1"/>
</dbReference>
<gene>
    <name evidence="2" type="primary">sapM</name>
    <name evidence="2" type="ORF">Dcar01_01144</name>
</gene>
<dbReference type="InterPro" id="IPR007312">
    <property type="entry name" value="Phosphoesterase"/>
</dbReference>
<keyword evidence="3" id="KW-1185">Reference proteome</keyword>
<protein>
    <submittedName>
        <fullName evidence="2">Phosphatidylinositol-3-phosphatase</fullName>
    </submittedName>
</protein>
<organism evidence="2 3">
    <name type="scientific">Deinococcus carri</name>
    <dbReference type="NCBI Taxonomy" id="1211323"/>
    <lineage>
        <taxon>Bacteria</taxon>
        <taxon>Thermotogati</taxon>
        <taxon>Deinococcota</taxon>
        <taxon>Deinococci</taxon>
        <taxon>Deinococcales</taxon>
        <taxon>Deinococcaceae</taxon>
        <taxon>Deinococcus</taxon>
    </lineage>
</organism>
<keyword evidence="1" id="KW-0378">Hydrolase</keyword>
<dbReference type="SUPFAM" id="SSF53649">
    <property type="entry name" value="Alkaline phosphatase-like"/>
    <property type="match status" value="1"/>
</dbReference>
<evidence type="ECO:0000256" key="1">
    <source>
        <dbReference type="ARBA" id="ARBA00022801"/>
    </source>
</evidence>
<dbReference type="Gene3D" id="3.40.720.10">
    <property type="entry name" value="Alkaline Phosphatase, subunit A"/>
    <property type="match status" value="1"/>
</dbReference>
<evidence type="ECO:0000313" key="3">
    <source>
        <dbReference type="Proteomes" id="UP001401887"/>
    </source>
</evidence>
<evidence type="ECO:0000313" key="2">
    <source>
        <dbReference type="EMBL" id="GAA5512430.1"/>
    </source>
</evidence>
<proteinExistence type="predicted"/>
<dbReference type="InterPro" id="IPR017850">
    <property type="entry name" value="Alkaline_phosphatase_core_sf"/>
</dbReference>
<dbReference type="Proteomes" id="UP001401887">
    <property type="component" value="Unassembled WGS sequence"/>
</dbReference>
<dbReference type="PANTHER" id="PTHR31956">
    <property type="entry name" value="NON-SPECIFIC PHOSPHOLIPASE C4-RELATED"/>
    <property type="match status" value="1"/>
</dbReference>
<comment type="caution">
    <text evidence="2">The sequence shown here is derived from an EMBL/GenBank/DDBJ whole genome shotgun (WGS) entry which is preliminary data.</text>
</comment>
<dbReference type="RefSeq" id="WP_345462264.1">
    <property type="nucleotide sequence ID" value="NZ_BAABRP010000002.1"/>
</dbReference>